<dbReference type="Proteomes" id="UP000432516">
    <property type="component" value="Unassembled WGS sequence"/>
</dbReference>
<dbReference type="EMBL" id="NFJX01000013">
    <property type="protein sequence ID" value="OUP17118.1"/>
    <property type="molecule type" value="Genomic_DNA"/>
</dbReference>
<comment type="caution">
    <text evidence="3">The sequence shown here is derived from an EMBL/GenBank/DDBJ whole genome shotgun (WGS) entry which is preliminary data.</text>
</comment>
<dbReference type="Pfam" id="PF13568">
    <property type="entry name" value="OMP_b-brl_2"/>
    <property type="match status" value="1"/>
</dbReference>
<sequence length="222" mass="25092">MKKTILFLFLFVLCIEARAQWSIIPDVSFSIIKRNDFGDGWGTGIKGGLGIENQIYSNFGVRTGLFYASRGYSLGPAFGRYEYSLENVVYEMPYTNKLKRNFLQVPLLLTYTHSLNQSLALSFGLGPYVGISVKDYWEGGYSEEHYWEGNQDACSHKSVFEGLNNFDWGISSSAAIDIHKWRIAINYDLSLGEEDKNSGINANYHSLSIGIGYRFLLGRKVN</sequence>
<feature type="domain" description="Outer membrane protein beta-barrel" evidence="1">
    <location>
        <begin position="38"/>
        <end position="192"/>
    </location>
</feature>
<evidence type="ECO:0000259" key="1">
    <source>
        <dbReference type="Pfam" id="PF13568"/>
    </source>
</evidence>
<reference evidence="3" key="2">
    <citation type="journal article" date="2018" name="BMC Genomics">
        <title>Whole genome sequencing and function prediction of 133 gut anaerobes isolated from chicken caecum in pure cultures.</title>
        <authorList>
            <person name="Medvecky M."/>
            <person name="Cejkova D."/>
            <person name="Polansky O."/>
            <person name="Karasova D."/>
            <person name="Kubasova T."/>
            <person name="Cizek A."/>
            <person name="Rychlik I."/>
        </authorList>
    </citation>
    <scope>NUCLEOTIDE SEQUENCE</scope>
    <source>
        <strain evidence="3">An199</strain>
    </source>
</reference>
<organism evidence="3 4">
    <name type="scientific">Parabacteroides distasonis</name>
    <dbReference type="NCBI Taxonomy" id="823"/>
    <lineage>
        <taxon>Bacteria</taxon>
        <taxon>Pseudomonadati</taxon>
        <taxon>Bacteroidota</taxon>
        <taxon>Bacteroidia</taxon>
        <taxon>Bacteroidales</taxon>
        <taxon>Tannerellaceae</taxon>
        <taxon>Parabacteroides</taxon>
    </lineage>
</organism>
<dbReference type="RefSeq" id="WP_087345390.1">
    <property type="nucleotide sequence ID" value="NZ_CP072231.1"/>
</dbReference>
<accession>A0A1Y4I9U9</accession>
<reference evidence="4" key="1">
    <citation type="submission" date="2017-04" db="EMBL/GenBank/DDBJ databases">
        <title>Function of individual gut microbiota members based on whole genome sequencing of pure cultures obtained from chicken caecum.</title>
        <authorList>
            <person name="Medvecky M."/>
            <person name="Cejkova D."/>
            <person name="Polansky O."/>
            <person name="Karasova D."/>
            <person name="Kubasova T."/>
            <person name="Cizek A."/>
            <person name="Rychlik I."/>
        </authorList>
    </citation>
    <scope>NUCLEOTIDE SEQUENCE [LARGE SCALE GENOMIC DNA]</scope>
    <source>
        <strain evidence="4">An199</strain>
    </source>
</reference>
<name>A0A1Y4I9U9_PARDI</name>
<dbReference type="Proteomes" id="UP000195950">
    <property type="component" value="Unassembled WGS sequence"/>
</dbReference>
<protein>
    <submittedName>
        <fullName evidence="2">Outer membrane beta-barrel protein</fullName>
    </submittedName>
</protein>
<dbReference type="EMBL" id="WKNE01000018">
    <property type="protein sequence ID" value="MRZ56607.1"/>
    <property type="molecule type" value="Genomic_DNA"/>
</dbReference>
<reference evidence="2 5" key="3">
    <citation type="journal article" date="2019" name="Nat. Med.">
        <title>A library of human gut bacterial isolates paired with longitudinal multiomics data enables mechanistic microbiome research.</title>
        <authorList>
            <person name="Poyet M."/>
            <person name="Groussin M."/>
            <person name="Gibbons S.M."/>
            <person name="Avila-Pacheco J."/>
            <person name="Jiang X."/>
            <person name="Kearney S.M."/>
            <person name="Perrotta A.R."/>
            <person name="Berdy B."/>
            <person name="Zhao S."/>
            <person name="Lieberman T.D."/>
            <person name="Swanson P.K."/>
            <person name="Smith M."/>
            <person name="Roesemann S."/>
            <person name="Alexander J.E."/>
            <person name="Rich S.A."/>
            <person name="Livny J."/>
            <person name="Vlamakis H."/>
            <person name="Clish C."/>
            <person name="Bullock K."/>
            <person name="Deik A."/>
            <person name="Scott J."/>
            <person name="Pierce K.A."/>
            <person name="Xavier R.J."/>
            <person name="Alm E.J."/>
        </authorList>
    </citation>
    <scope>NUCLEOTIDE SEQUENCE [LARGE SCALE GENOMIC DNA]</scope>
    <source>
        <strain evidence="2 5">BIOML-A2</strain>
    </source>
</reference>
<evidence type="ECO:0000313" key="4">
    <source>
        <dbReference type="Proteomes" id="UP000195950"/>
    </source>
</evidence>
<dbReference type="InterPro" id="IPR025665">
    <property type="entry name" value="Beta-barrel_OMP_2"/>
</dbReference>
<dbReference type="AlphaFoldDB" id="A0A1Y4I9U9"/>
<evidence type="ECO:0000313" key="5">
    <source>
        <dbReference type="Proteomes" id="UP000432516"/>
    </source>
</evidence>
<gene>
    <name evidence="3" type="ORF">B5F32_14035</name>
    <name evidence="2" type="ORF">GKD68_18050</name>
</gene>
<evidence type="ECO:0000313" key="2">
    <source>
        <dbReference type="EMBL" id="MRZ56607.1"/>
    </source>
</evidence>
<evidence type="ECO:0000313" key="3">
    <source>
        <dbReference type="EMBL" id="OUP17118.1"/>
    </source>
</evidence>
<proteinExistence type="predicted"/>